<dbReference type="PANTHER" id="PTHR30146">
    <property type="entry name" value="LACI-RELATED TRANSCRIPTIONAL REPRESSOR"/>
    <property type="match status" value="1"/>
</dbReference>
<dbReference type="EMBL" id="JADQAZ010000001">
    <property type="protein sequence ID" value="MBT0956685.1"/>
    <property type="molecule type" value="Genomic_DNA"/>
</dbReference>
<dbReference type="CDD" id="cd01392">
    <property type="entry name" value="HTH_LacI"/>
    <property type="match status" value="1"/>
</dbReference>
<dbReference type="SUPFAM" id="SSF53822">
    <property type="entry name" value="Periplasmic binding protein-like I"/>
    <property type="match status" value="1"/>
</dbReference>
<feature type="domain" description="HTH lacI-type" evidence="4">
    <location>
        <begin position="1"/>
        <end position="55"/>
    </location>
</feature>
<evidence type="ECO:0000313" key="6">
    <source>
        <dbReference type="Proteomes" id="UP001315686"/>
    </source>
</evidence>
<protein>
    <submittedName>
        <fullName evidence="5">Substrate-binding domain-containing protein</fullName>
    </submittedName>
</protein>
<evidence type="ECO:0000256" key="1">
    <source>
        <dbReference type="ARBA" id="ARBA00023015"/>
    </source>
</evidence>
<dbReference type="InterPro" id="IPR000843">
    <property type="entry name" value="HTH_LacI"/>
</dbReference>
<dbReference type="PROSITE" id="PS50932">
    <property type="entry name" value="HTH_LACI_2"/>
    <property type="match status" value="1"/>
</dbReference>
<evidence type="ECO:0000259" key="4">
    <source>
        <dbReference type="PROSITE" id="PS50932"/>
    </source>
</evidence>
<reference evidence="5 6" key="1">
    <citation type="journal article" date="2021" name="Arch. Microbiol.">
        <title>Harenicola maris gen. nov., sp. nov. isolated from the Sea of Japan shallow sediments.</title>
        <authorList>
            <person name="Romanenko L.A."/>
            <person name="Kurilenko V.V."/>
            <person name="Chernysheva N.Y."/>
            <person name="Tekutyeva L.A."/>
            <person name="Velansky P.V."/>
            <person name="Svetashev V.I."/>
            <person name="Isaeva M.P."/>
        </authorList>
    </citation>
    <scope>NUCLEOTIDE SEQUENCE [LARGE SCALE GENOMIC DNA]</scope>
    <source>
        <strain evidence="5 6">KMM 3653</strain>
    </source>
</reference>
<dbReference type="CDD" id="cd20010">
    <property type="entry name" value="PBP1_AglR-like"/>
    <property type="match status" value="1"/>
</dbReference>
<keyword evidence="1" id="KW-0805">Transcription regulation</keyword>
<name>A0AAP2CN76_9RHOB</name>
<dbReference type="Gene3D" id="1.10.260.40">
    <property type="entry name" value="lambda repressor-like DNA-binding domains"/>
    <property type="match status" value="1"/>
</dbReference>
<evidence type="ECO:0000256" key="2">
    <source>
        <dbReference type="ARBA" id="ARBA00023125"/>
    </source>
</evidence>
<dbReference type="SUPFAM" id="SSF47413">
    <property type="entry name" value="lambda repressor-like DNA-binding domains"/>
    <property type="match status" value="1"/>
</dbReference>
<dbReference type="SMART" id="SM00354">
    <property type="entry name" value="HTH_LACI"/>
    <property type="match status" value="1"/>
</dbReference>
<keyword evidence="6" id="KW-1185">Reference proteome</keyword>
<proteinExistence type="predicted"/>
<dbReference type="AlphaFoldDB" id="A0AAP2CN76"/>
<comment type="caution">
    <text evidence="5">The sequence shown here is derived from an EMBL/GenBank/DDBJ whole genome shotgun (WGS) entry which is preliminary data.</text>
</comment>
<dbReference type="RefSeq" id="WP_327792880.1">
    <property type="nucleotide sequence ID" value="NZ_JADQAZ010000001.1"/>
</dbReference>
<organism evidence="5 6">
    <name type="scientific">Harenicola maris</name>
    <dbReference type="NCBI Taxonomy" id="2841044"/>
    <lineage>
        <taxon>Bacteria</taxon>
        <taxon>Pseudomonadati</taxon>
        <taxon>Pseudomonadota</taxon>
        <taxon>Alphaproteobacteria</taxon>
        <taxon>Rhodobacterales</taxon>
        <taxon>Paracoccaceae</taxon>
        <taxon>Harenicola</taxon>
    </lineage>
</organism>
<dbReference type="GO" id="GO:0003700">
    <property type="term" value="F:DNA-binding transcription factor activity"/>
    <property type="evidence" value="ECO:0007669"/>
    <property type="project" value="TreeGrafter"/>
</dbReference>
<dbReference type="Pfam" id="PF00532">
    <property type="entry name" value="Peripla_BP_1"/>
    <property type="match status" value="1"/>
</dbReference>
<dbReference type="Proteomes" id="UP001315686">
    <property type="component" value="Unassembled WGS sequence"/>
</dbReference>
<dbReference type="GO" id="GO:0000976">
    <property type="term" value="F:transcription cis-regulatory region binding"/>
    <property type="evidence" value="ECO:0007669"/>
    <property type="project" value="TreeGrafter"/>
</dbReference>
<gene>
    <name evidence="5" type="ORF">IV417_04755</name>
</gene>
<dbReference type="Gene3D" id="3.40.50.2300">
    <property type="match status" value="2"/>
</dbReference>
<dbReference type="PANTHER" id="PTHR30146:SF155">
    <property type="entry name" value="ALANINE RACEMASE"/>
    <property type="match status" value="1"/>
</dbReference>
<keyword evidence="3" id="KW-0804">Transcription</keyword>
<dbReference type="InterPro" id="IPR010982">
    <property type="entry name" value="Lambda_DNA-bd_dom_sf"/>
</dbReference>
<dbReference type="Pfam" id="PF00356">
    <property type="entry name" value="LacI"/>
    <property type="match status" value="1"/>
</dbReference>
<sequence length="341" mass="36548">MNLRELSTLLGLSQTTVSRALNGYPEVKEATRLRVTAAADKHGYHPNTRARSLATGRAMTIGHVIPVSTKHEMLNPVFADFIAGAGEAYAEAGYDMILSLTPDDQQAGVYRKFAQKKSVDGIILHGPRMGDKRIDMLADLGLPFVVHGRVSDAAKPYAWVDVNNRRAFARAADFLIDLGHQRIALINGLEDMDFALRRREGFETALTARGLTPLPHLMASSEMTEIKGHAAAAAMLGGPNPPTAILTSSLISALGVRRAIEERGLTMGREVSVITHDDVLGYLPNGADVPIYTATKSSVRAAGQTAAKMLLDQINAPQSPLPTKLLEAELTVGQSTGPAPK</sequence>
<dbReference type="InterPro" id="IPR001761">
    <property type="entry name" value="Peripla_BP/Lac1_sug-bd_dom"/>
</dbReference>
<accession>A0AAP2CN76</accession>
<evidence type="ECO:0000256" key="3">
    <source>
        <dbReference type="ARBA" id="ARBA00023163"/>
    </source>
</evidence>
<evidence type="ECO:0000313" key="5">
    <source>
        <dbReference type="EMBL" id="MBT0956685.1"/>
    </source>
</evidence>
<dbReference type="InterPro" id="IPR028082">
    <property type="entry name" value="Peripla_BP_I"/>
</dbReference>
<keyword evidence="2" id="KW-0238">DNA-binding</keyword>